<comment type="caution">
    <text evidence="1">The sequence shown here is derived from an EMBL/GenBank/DDBJ whole genome shotgun (WGS) entry which is preliminary data.</text>
</comment>
<evidence type="ECO:0000313" key="2">
    <source>
        <dbReference type="Proteomes" id="UP000242224"/>
    </source>
</evidence>
<dbReference type="Proteomes" id="UP000242224">
    <property type="component" value="Unassembled WGS sequence"/>
</dbReference>
<organism evidence="1 2">
    <name type="scientific">Thioclava marina</name>
    <dbReference type="NCBI Taxonomy" id="1915077"/>
    <lineage>
        <taxon>Bacteria</taxon>
        <taxon>Pseudomonadati</taxon>
        <taxon>Pseudomonadota</taxon>
        <taxon>Alphaproteobacteria</taxon>
        <taxon>Rhodobacterales</taxon>
        <taxon>Paracoccaceae</taxon>
        <taxon>Thioclava</taxon>
    </lineage>
</organism>
<accession>A0ABX3MKJ9</accession>
<evidence type="ECO:0000313" key="1">
    <source>
        <dbReference type="EMBL" id="OOY12085.1"/>
    </source>
</evidence>
<dbReference type="PANTHER" id="PTHR46656:SF3">
    <property type="entry name" value="PUTATIVE-RELATED"/>
    <property type="match status" value="1"/>
</dbReference>
<dbReference type="EMBL" id="MPZS01000002">
    <property type="protein sequence ID" value="OOY12085.1"/>
    <property type="molecule type" value="Genomic_DNA"/>
</dbReference>
<keyword evidence="2" id="KW-1185">Reference proteome</keyword>
<name>A0ABX3MKJ9_9RHOB</name>
<reference evidence="1 2" key="1">
    <citation type="submission" date="2016-11" db="EMBL/GenBank/DDBJ databases">
        <title>A multilocus sequence analysis scheme for characterization of bacteria in the genus Thioclava.</title>
        <authorList>
            <person name="Liu Y."/>
            <person name="Shao Z."/>
        </authorList>
    </citation>
    <scope>NUCLEOTIDE SEQUENCE [LARGE SCALE GENOMIC DNA]</scope>
    <source>
        <strain evidence="1 2">11.10-0-13</strain>
    </source>
</reference>
<proteinExistence type="predicted"/>
<dbReference type="Pfam" id="PF13692">
    <property type="entry name" value="Glyco_trans_1_4"/>
    <property type="match status" value="1"/>
</dbReference>
<gene>
    <name evidence="1" type="ORF">BMG00_13565</name>
</gene>
<dbReference type="PANTHER" id="PTHR46656">
    <property type="entry name" value="PUTATIVE-RELATED"/>
    <property type="match status" value="1"/>
</dbReference>
<sequence>MHFELLLPPKTSLLHTRAATPALRLWRRLSGLRGAIDRIEGATVTGWAAQRGASPPLTVELHCADGRLATLRAAAYRADLEGAGIGTGRHGFSIALPPQLIEAVHAGGWIALRQAQAGPEIARLELGTEAHASGKGSPLARHLFGPLLRLGDPVAHDARPDLSRHRALFSNRAAAGPEALPAPLFAYLDFVRHRDARPETFPPEHDAEQIGELLRWYLDEYGARRTGLQTPLSRAAIDWLNTEENGITRAIGLFDPHAPDRERAIAHWATELAPSLDLADCLISETHRAHLCEPLTSDPFALNHFTRHLHTTIPALTALDPTQSEDRRTLTLAVMALALEQPAFLWFVPRTDLDTLLDSGAFSNFATDLCPGTSASRSRYGATLRATGFDLDTRSFLRSPEGHRIEAARLPVPSEAPVDIQILGPFHKAAGLGQSTRLSQAILGHTPYSLHAVDIARDNPTPSRPRIETGAARPARINLLHLNAEAVPAALAYEPDIFSGAYTIAYIYWELDSPALCHHLALDLVDEIWVSSEYCAEIYRGATTKPVTNVGMCFEEPPAIERPEARHALHARLELPTSAFTLLTSFDSFSFLQRKNPLGTLRAFGAAFPDDPEARLILKSQNRAKVRDPAQAALWAEIDREIAADPRILLLDETMDYSEVLRLIAGADGYLSLHRSEGWGFGMLEAMALGTPVLCTGYSGNLEFCDPQTAWLVPADLVEVGPQDYIFARPGQHWGEPDLAVAIEQLRAFRSDPELRRKKAAQAQIRVRRDFSASAIARRYEVRLREIFDELDAR</sequence>
<protein>
    <recommendedName>
        <fullName evidence="3">Glycosyl transferase family 1 domain-containing protein</fullName>
    </recommendedName>
</protein>
<dbReference type="Gene3D" id="3.40.50.2000">
    <property type="entry name" value="Glycogen Phosphorylase B"/>
    <property type="match status" value="1"/>
</dbReference>
<dbReference type="SUPFAM" id="SSF53756">
    <property type="entry name" value="UDP-Glycosyltransferase/glycogen phosphorylase"/>
    <property type="match status" value="1"/>
</dbReference>
<evidence type="ECO:0008006" key="3">
    <source>
        <dbReference type="Google" id="ProtNLM"/>
    </source>
</evidence>